<dbReference type="Proteomes" id="UP000231451">
    <property type="component" value="Unassembled WGS sequence"/>
</dbReference>
<name>A0A2M9HDS4_9BIFI</name>
<keyword evidence="1" id="KW-0175">Coiled coil</keyword>
<dbReference type="EMBL" id="PEBK01000006">
    <property type="protein sequence ID" value="PJM74959.1"/>
    <property type="molecule type" value="Genomic_DNA"/>
</dbReference>
<evidence type="ECO:0000313" key="3">
    <source>
        <dbReference type="Proteomes" id="UP000231451"/>
    </source>
</evidence>
<comment type="caution">
    <text evidence="2">The sequence shown here is derived from an EMBL/GenBank/DDBJ whole genome shotgun (WGS) entry which is preliminary data.</text>
</comment>
<reference evidence="2 3" key="1">
    <citation type="submission" date="2017-10" db="EMBL/GenBank/DDBJ databases">
        <title>Draft genome sequences of strains TRE 1, TRE 9, TRE H and TRI 7, isolated from tamarins, belonging to four potential novel Bifidobacterium species.</title>
        <authorList>
            <person name="Mattarelli P."/>
            <person name="Modesto M."/>
            <person name="Puglisi E."/>
            <person name="Morelli L."/>
            <person name="Spezio C."/>
            <person name="Bonetti A."/>
            <person name="Sandri C."/>
        </authorList>
    </citation>
    <scope>NUCLEOTIDE SEQUENCE [LARGE SCALE GENOMIC DNA]</scope>
    <source>
        <strain evidence="3">TRI7</strain>
    </source>
</reference>
<keyword evidence="3" id="KW-1185">Reference proteome</keyword>
<organism evidence="2 3">
    <name type="scientific">Bifidobacterium simiarum</name>
    <dbReference type="NCBI Taxonomy" id="2045441"/>
    <lineage>
        <taxon>Bacteria</taxon>
        <taxon>Bacillati</taxon>
        <taxon>Actinomycetota</taxon>
        <taxon>Actinomycetes</taxon>
        <taxon>Bifidobacteriales</taxon>
        <taxon>Bifidobacteriaceae</taxon>
        <taxon>Bifidobacterium</taxon>
    </lineage>
</organism>
<dbReference type="AlphaFoldDB" id="A0A2M9HDS4"/>
<feature type="coiled-coil region" evidence="1">
    <location>
        <begin position="35"/>
        <end position="93"/>
    </location>
</feature>
<proteinExistence type="predicted"/>
<evidence type="ECO:0000256" key="1">
    <source>
        <dbReference type="SAM" id="Coils"/>
    </source>
</evidence>
<accession>A0A2M9HDS4</accession>
<evidence type="ECO:0000313" key="2">
    <source>
        <dbReference type="EMBL" id="PJM74959.1"/>
    </source>
</evidence>
<dbReference type="RefSeq" id="WP_100513157.1">
    <property type="nucleotide sequence ID" value="NZ_PEBK01000006.1"/>
</dbReference>
<gene>
    <name evidence="2" type="ORF">CSQ87_06915</name>
</gene>
<protein>
    <submittedName>
        <fullName evidence="2">Uncharacterized protein</fullName>
    </submittedName>
</protein>
<sequence>MPYSLGKSIGGYNIKAVDQLLNDMDSQLYLLEKEQQDKATEHDRATERLQQVRQELDSGKTPFVKSRDIKSEVDRIDARIDSLRRETDQEARNALLQAARNVDYSTLPQSIKDLDLTIE</sequence>